<gene>
    <name evidence="1" type="ORF">ZEAMMB73_Zm00001d006153</name>
</gene>
<dbReference type="GO" id="GO:0016746">
    <property type="term" value="F:acyltransferase activity"/>
    <property type="evidence" value="ECO:0007669"/>
    <property type="project" value="UniProtKB-KW"/>
</dbReference>
<keyword evidence="1" id="KW-0808">Transferase</keyword>
<protein>
    <submittedName>
        <fullName evidence="1">1-acylglycerol-3-phosphate O-acyltransferase</fullName>
    </submittedName>
</protein>
<sequence length="105" mass="12365">MENFKEKLEVAFELETPAQFELSPLISINKSCIQMCERNRSNTYTSQAQINISEHFHLHYYTLQRPLEHMHITTVLHPRPEQHKKDAHRGLRRGYGGVFVTSQED</sequence>
<proteinExistence type="predicted"/>
<dbReference type="AlphaFoldDB" id="A0A1D6ET81"/>
<keyword evidence="1" id="KW-0012">Acyltransferase</keyword>
<evidence type="ECO:0000313" key="1">
    <source>
        <dbReference type="EMBL" id="ONM22923.1"/>
    </source>
</evidence>
<accession>A0A1D6ET81</accession>
<organism evidence="1">
    <name type="scientific">Zea mays</name>
    <name type="common">Maize</name>
    <dbReference type="NCBI Taxonomy" id="4577"/>
    <lineage>
        <taxon>Eukaryota</taxon>
        <taxon>Viridiplantae</taxon>
        <taxon>Streptophyta</taxon>
        <taxon>Embryophyta</taxon>
        <taxon>Tracheophyta</taxon>
        <taxon>Spermatophyta</taxon>
        <taxon>Magnoliopsida</taxon>
        <taxon>Liliopsida</taxon>
        <taxon>Poales</taxon>
        <taxon>Poaceae</taxon>
        <taxon>PACMAD clade</taxon>
        <taxon>Panicoideae</taxon>
        <taxon>Andropogonodae</taxon>
        <taxon>Andropogoneae</taxon>
        <taxon>Tripsacinae</taxon>
        <taxon>Zea</taxon>
    </lineage>
</organism>
<name>A0A1D6ET81_MAIZE</name>
<dbReference type="EMBL" id="CM007648">
    <property type="protein sequence ID" value="ONM22923.1"/>
    <property type="molecule type" value="Genomic_DNA"/>
</dbReference>
<reference evidence="1" key="1">
    <citation type="submission" date="2015-12" db="EMBL/GenBank/DDBJ databases">
        <title>Update maize B73 reference genome by single molecule sequencing technologies.</title>
        <authorList>
            <consortium name="Maize Genome Sequencing Project"/>
            <person name="Ware D."/>
        </authorList>
    </citation>
    <scope>NUCLEOTIDE SEQUENCE [LARGE SCALE GENOMIC DNA]</scope>
    <source>
        <tissue evidence="1">Seedling</tissue>
    </source>
</reference>